<feature type="compositionally biased region" description="Polar residues" evidence="1">
    <location>
        <begin position="28"/>
        <end position="52"/>
    </location>
</feature>
<organism evidence="2">
    <name type="scientific">Solanum chilense</name>
    <name type="common">Tomato</name>
    <name type="synonym">Lycopersicon chilense</name>
    <dbReference type="NCBI Taxonomy" id="4083"/>
    <lineage>
        <taxon>Eukaryota</taxon>
        <taxon>Viridiplantae</taxon>
        <taxon>Streptophyta</taxon>
        <taxon>Embryophyta</taxon>
        <taxon>Tracheophyta</taxon>
        <taxon>Spermatophyta</taxon>
        <taxon>Magnoliopsida</taxon>
        <taxon>eudicotyledons</taxon>
        <taxon>Gunneridae</taxon>
        <taxon>Pentapetalae</taxon>
        <taxon>asterids</taxon>
        <taxon>lamiids</taxon>
        <taxon>Solanales</taxon>
        <taxon>Solanaceae</taxon>
        <taxon>Solanoideae</taxon>
        <taxon>Solaneae</taxon>
        <taxon>Solanum</taxon>
        <taxon>Solanum subgen. Lycopersicon</taxon>
    </lineage>
</organism>
<evidence type="ECO:0000313" key="2">
    <source>
        <dbReference type="EMBL" id="TMW81813.1"/>
    </source>
</evidence>
<reference evidence="2" key="1">
    <citation type="submission" date="2019-05" db="EMBL/GenBank/DDBJ databases">
        <title>The de novo reference genome and transcriptome assemblies of the wild tomato species Solanum chilense.</title>
        <authorList>
            <person name="Stam R."/>
            <person name="Nosenko T."/>
            <person name="Hoerger A.C."/>
            <person name="Stephan W."/>
            <person name="Seidel M.A."/>
            <person name="Kuhn J.M.M."/>
            <person name="Haberer G."/>
            <person name="Tellier A."/>
        </authorList>
    </citation>
    <scope>NUCLEOTIDE SEQUENCE</scope>
    <source>
        <tissue evidence="2">Mature leaves</tissue>
    </source>
</reference>
<comment type="caution">
    <text evidence="2">The sequence shown here is derived from an EMBL/GenBank/DDBJ whole genome shotgun (WGS) entry which is preliminary data.</text>
</comment>
<dbReference type="EMBL" id="RXGB01021372">
    <property type="protein sequence ID" value="TMW81813.1"/>
    <property type="molecule type" value="Genomic_DNA"/>
</dbReference>
<protein>
    <submittedName>
        <fullName evidence="2">Uncharacterized protein</fullName>
    </submittedName>
</protein>
<accession>A0A6N2API7</accession>
<feature type="region of interest" description="Disordered" evidence="1">
    <location>
        <begin position="1"/>
        <end position="52"/>
    </location>
</feature>
<evidence type="ECO:0000256" key="1">
    <source>
        <dbReference type="SAM" id="MobiDB-lite"/>
    </source>
</evidence>
<dbReference type="AlphaFoldDB" id="A0A6N2API7"/>
<sequence length="52" mass="5887">MEKAREPLEVTCWPPDKHQQESTKKTNIEQQSLPFNSSKTSGNSSLHEAMNS</sequence>
<proteinExistence type="predicted"/>
<gene>
    <name evidence="2" type="ORF">EJD97_007762</name>
</gene>
<feature type="non-terminal residue" evidence="2">
    <location>
        <position position="52"/>
    </location>
</feature>
<feature type="compositionally biased region" description="Basic and acidic residues" evidence="1">
    <location>
        <begin position="15"/>
        <end position="27"/>
    </location>
</feature>
<name>A0A6N2API7_SOLCI</name>